<dbReference type="InterPro" id="IPR012902">
    <property type="entry name" value="N_methyl_site"/>
</dbReference>
<proteinExistence type="predicted"/>
<evidence type="ECO:0000256" key="1">
    <source>
        <dbReference type="SAM" id="Phobius"/>
    </source>
</evidence>
<evidence type="ECO:0000313" key="2">
    <source>
        <dbReference type="EMBL" id="GAA0228769.1"/>
    </source>
</evidence>
<evidence type="ECO:0000313" key="3">
    <source>
        <dbReference type="Proteomes" id="UP001501476"/>
    </source>
</evidence>
<keyword evidence="3" id="KW-1185">Reference proteome</keyword>
<dbReference type="Proteomes" id="UP001501476">
    <property type="component" value="Unassembled WGS sequence"/>
</dbReference>
<dbReference type="RefSeq" id="WP_286305629.1">
    <property type="nucleotide sequence ID" value="NZ_AP027741.1"/>
</dbReference>
<dbReference type="InterPro" id="IPR032092">
    <property type="entry name" value="PilW"/>
</dbReference>
<dbReference type="EMBL" id="BAAADG010000006">
    <property type="protein sequence ID" value="GAA0228769.1"/>
    <property type="molecule type" value="Genomic_DNA"/>
</dbReference>
<accession>A0ABP3DEL4</accession>
<dbReference type="Pfam" id="PF16074">
    <property type="entry name" value="PilW"/>
    <property type="match status" value="1"/>
</dbReference>
<dbReference type="Pfam" id="PF07963">
    <property type="entry name" value="N_methyl"/>
    <property type="match status" value="1"/>
</dbReference>
<organism evidence="2 3">
    <name type="scientific">Methylophaga marina</name>
    <dbReference type="NCBI Taxonomy" id="45495"/>
    <lineage>
        <taxon>Bacteria</taxon>
        <taxon>Pseudomonadati</taxon>
        <taxon>Pseudomonadota</taxon>
        <taxon>Gammaproteobacteria</taxon>
        <taxon>Thiotrichales</taxon>
        <taxon>Piscirickettsiaceae</taxon>
        <taxon>Methylophaga</taxon>
    </lineage>
</organism>
<dbReference type="SUPFAM" id="SSF54523">
    <property type="entry name" value="Pili subunits"/>
    <property type="match status" value="1"/>
</dbReference>
<dbReference type="InterPro" id="IPR045584">
    <property type="entry name" value="Pilin-like"/>
</dbReference>
<keyword evidence="1" id="KW-0472">Membrane</keyword>
<reference evidence="3" key="1">
    <citation type="journal article" date="2019" name="Int. J. Syst. Evol. Microbiol.">
        <title>The Global Catalogue of Microorganisms (GCM) 10K type strain sequencing project: providing services to taxonomists for standard genome sequencing and annotation.</title>
        <authorList>
            <consortium name="The Broad Institute Genomics Platform"/>
            <consortium name="The Broad Institute Genome Sequencing Center for Infectious Disease"/>
            <person name="Wu L."/>
            <person name="Ma J."/>
        </authorList>
    </citation>
    <scope>NUCLEOTIDE SEQUENCE [LARGE SCALE GENOMIC DNA]</scope>
    <source>
        <strain evidence="3">JCM 6886</strain>
    </source>
</reference>
<dbReference type="PROSITE" id="PS00409">
    <property type="entry name" value="PROKAR_NTER_METHYL"/>
    <property type="match status" value="1"/>
</dbReference>
<evidence type="ECO:0008006" key="4">
    <source>
        <dbReference type="Google" id="ProtNLM"/>
    </source>
</evidence>
<gene>
    <name evidence="2" type="ORF">GCM10008964_20220</name>
</gene>
<comment type="caution">
    <text evidence="2">The sequence shown here is derived from an EMBL/GenBank/DDBJ whole genome shotgun (WGS) entry which is preliminary data.</text>
</comment>
<sequence length="363" mass="39048">MNKEKGFSLVELMVALVIGLLLIAGVIELFVSTRQTYRVQDMKARMQEDGRYAIHHISSLLDRAGYIGCNSIPTGNRGAAGRNSGGTGRSLVNNLNTANNYFWDIGGAPVLGHEADNNGGWSPALPAGINQAIAGSDVFTLRTVSNVFIEVSHFDSSLGPSAPVKIPQDNPLDDCDPATEAKPGECANIVIASDCNNSVIFQVTNDPSVDGNLEHETGIGTPGNSRVDLGLSGLSQGWLNTITTHTFFIRNGPSNYPSLYQMVLGKNPDVLIEGVEQMQVEYGVDTSNNGSVDQYVKANAVADWEQVISVRISLVMINIDPQQNDNVALGDGTYTLEGNVITPDDGRLRQVFTKTITLRNRIL</sequence>
<protein>
    <recommendedName>
        <fullName evidence="4">Prepilin-type N-terminal cleavage/methylation domain-containing protein</fullName>
    </recommendedName>
</protein>
<name>A0ABP3DEL4_9GAMM</name>
<feature type="transmembrane region" description="Helical" evidence="1">
    <location>
        <begin position="12"/>
        <end position="31"/>
    </location>
</feature>
<keyword evidence="1" id="KW-1133">Transmembrane helix</keyword>
<keyword evidence="1" id="KW-0812">Transmembrane</keyword>
<dbReference type="NCBIfam" id="TIGR02532">
    <property type="entry name" value="IV_pilin_GFxxxE"/>
    <property type="match status" value="1"/>
</dbReference>